<feature type="transmembrane region" description="Helical" evidence="1">
    <location>
        <begin position="5"/>
        <end position="24"/>
    </location>
</feature>
<accession>A0A098EJV1</accession>
<gene>
    <name evidence="2" type="ORF">BN1080_01058</name>
</gene>
<dbReference type="OrthoDB" id="916275at2"/>
<keyword evidence="3" id="KW-1185">Reference proteome</keyword>
<reference evidence="2 3" key="1">
    <citation type="submission" date="2014-09" db="EMBL/GenBank/DDBJ databases">
        <authorList>
            <person name="Urmite Genomes Urmite Genomes"/>
        </authorList>
    </citation>
    <scope>NUCLEOTIDE SEQUENCE [LARGE SCALE GENOMIC DNA]</scope>
    <source>
        <strain evidence="2 3">ES2</strain>
    </source>
</reference>
<protein>
    <recommendedName>
        <fullName evidence="4">Family 2 glycosyl transferase</fullName>
    </recommendedName>
</protein>
<organism evidence="2 3">
    <name type="scientific">Planococcus massiliensis</name>
    <dbReference type="NCBI Taxonomy" id="1499687"/>
    <lineage>
        <taxon>Bacteria</taxon>
        <taxon>Bacillati</taxon>
        <taxon>Bacillota</taxon>
        <taxon>Bacilli</taxon>
        <taxon>Bacillales</taxon>
        <taxon>Caryophanaceae</taxon>
        <taxon>Planococcus</taxon>
    </lineage>
</organism>
<evidence type="ECO:0000313" key="2">
    <source>
        <dbReference type="EMBL" id="CEG22137.1"/>
    </source>
</evidence>
<dbReference type="AlphaFoldDB" id="A0A098EJV1"/>
<dbReference type="EMBL" id="CCXS01000001">
    <property type="protein sequence ID" value="CEG22137.1"/>
    <property type="molecule type" value="Genomic_DNA"/>
</dbReference>
<dbReference type="Proteomes" id="UP000043699">
    <property type="component" value="Unassembled WGS sequence"/>
</dbReference>
<dbReference type="Gene3D" id="3.20.20.80">
    <property type="entry name" value="Glycosidases"/>
    <property type="match status" value="2"/>
</dbReference>
<keyword evidence="1" id="KW-0812">Transmembrane</keyword>
<proteinExistence type="predicted"/>
<keyword evidence="1" id="KW-1133">Transmembrane helix</keyword>
<dbReference type="InterPro" id="IPR017853">
    <property type="entry name" value="GH"/>
</dbReference>
<name>A0A098EJV1_9BACL</name>
<evidence type="ECO:0000313" key="3">
    <source>
        <dbReference type="Proteomes" id="UP000043699"/>
    </source>
</evidence>
<dbReference type="SUPFAM" id="SSF51445">
    <property type="entry name" value="(Trans)glycosidases"/>
    <property type="match status" value="1"/>
</dbReference>
<evidence type="ECO:0000256" key="1">
    <source>
        <dbReference type="SAM" id="Phobius"/>
    </source>
</evidence>
<dbReference type="STRING" id="1499687.BN1080_01058"/>
<sequence length="1064" mass="121511">MRKILFSILGLIIVIALPFVFWFLQEKENLQVAIIDKTVPSETYREHHGLTWLLNHMGYLKNDDSAYEASKDYYGFKPDERNESYKLSEVPEDFGETDMIYLADTYGVYEEDLAWQTAGQEAKEAPSLVYGGLEMAEWQSIQNQVDNGGSDLVVEFNTLASPTSIEVRDAAADYLGIQPTGWSGRKFNELDKQQDEVPPWVISRFEETGDRWNFAGSGFVLANDLSGEILVLSEQEGLIGPDGIQLDFTEAGQEFFSMEDSPEFTYWFDINEAEESSILANYDWDLSEKGKSLLVENGIPASFPAIVHQQKSAADTFYFAGDFVDIAEVPSFYQFAGFAKVRSWLSFESLSGESGFFWKTYAPMMKKILQNSAASKTAAAAPELAKDEGIAFPARVNGQDFQVFENGEWKDFTVKGVNMGMAKPGTFPGEAAISREEYDRWFEQIGEMNANAIRVYTLHPPAFYQALKAYNEQADQPLYVYHGVWIDEEPLVEKLDAFDPEITERFQTDIKTLIDVVHGSAEVEPRPGHAAGTYDADISPYVIGWIAGIEWDPSMVDQMVNTYPDLGDFKGKHVYTEGANAMENWIAQQLDMLASYEMDQYQSMRPLSFTNWVTTDNLEQPSEPSEKEDIAEIDPNHIKLAGQTENVGMFASYHIYPYYPDFLNLEEKYTEFIDHRGEKNNYAGYLKDLNDSHEMPILVAEFGVPASRGKTHENPSGWNQGFISEKQQGEIAQHLYEDILHEGMLGGLVFTWQDEWFKRTWNTMDYDNPDQRPFWSNAQTNEQQFGILSFDRHKVKVNGVDDWEAGETLYEKNEGAMQSIEMDHDERYLYIKTTFDESRRDWWNQQQFHLYFNIRDGQGIPVDIGTDATFKADFHLQINGKDSARLLVAGDYDSFYYDYAERLKMIPESKEDISTVFHPIRLALSKEITRPDTGEVLPFSSYETGVLQFGIADPESEDYDSLNDYFYSEDTGVLEIRIPWMLLNAKDPSQKEFAGDFWKDGLESSMSADRIAVAATLTDQDKIVDAFAGEEPAAYTWEPWELPETTERLKQSYYILQEFFGKVE</sequence>
<keyword evidence="1" id="KW-0472">Membrane</keyword>
<evidence type="ECO:0008006" key="4">
    <source>
        <dbReference type="Google" id="ProtNLM"/>
    </source>
</evidence>